<reference evidence="1" key="1">
    <citation type="submission" date="2016-05" db="EMBL/GenBank/DDBJ databases">
        <authorList>
            <person name="Lavstsen T."/>
            <person name="Jespersen J.S."/>
        </authorList>
    </citation>
    <scope>NUCLEOTIDE SEQUENCE</scope>
    <source>
        <tissue evidence="1">Brain</tissue>
    </source>
</reference>
<protein>
    <submittedName>
        <fullName evidence="1">Uncharacterized protein</fullName>
    </submittedName>
</protein>
<feature type="non-terminal residue" evidence="1">
    <location>
        <position position="1"/>
    </location>
</feature>
<dbReference type="EMBL" id="HADW01020131">
    <property type="protein sequence ID" value="SBP21531.1"/>
    <property type="molecule type" value="Transcribed_RNA"/>
</dbReference>
<gene>
    <name evidence="1" type="primary">Nfu_g_1_010616</name>
</gene>
<dbReference type="EMBL" id="HADX01008402">
    <property type="protein sequence ID" value="SBP30634.1"/>
    <property type="molecule type" value="Transcribed_RNA"/>
</dbReference>
<dbReference type="AlphaFoldDB" id="A0A1A7XTY0"/>
<reference evidence="1" key="2">
    <citation type="submission" date="2016-06" db="EMBL/GenBank/DDBJ databases">
        <title>The genome of a short-lived fish provides insights into sex chromosome evolution and the genetic control of aging.</title>
        <authorList>
            <person name="Reichwald K."/>
            <person name="Felder M."/>
            <person name="Petzold A."/>
            <person name="Koch P."/>
            <person name="Groth M."/>
            <person name="Platzer M."/>
        </authorList>
    </citation>
    <scope>NUCLEOTIDE SEQUENCE</scope>
    <source>
        <tissue evidence="1">Brain</tissue>
    </source>
</reference>
<organism evidence="1">
    <name type="scientific">Iconisemion striatum</name>
    <dbReference type="NCBI Taxonomy" id="60296"/>
    <lineage>
        <taxon>Eukaryota</taxon>
        <taxon>Metazoa</taxon>
        <taxon>Chordata</taxon>
        <taxon>Craniata</taxon>
        <taxon>Vertebrata</taxon>
        <taxon>Euteleostomi</taxon>
        <taxon>Actinopterygii</taxon>
        <taxon>Neopterygii</taxon>
        <taxon>Teleostei</taxon>
        <taxon>Neoteleostei</taxon>
        <taxon>Acanthomorphata</taxon>
        <taxon>Ovalentaria</taxon>
        <taxon>Atherinomorphae</taxon>
        <taxon>Cyprinodontiformes</taxon>
        <taxon>Nothobranchiidae</taxon>
        <taxon>Iconisemion</taxon>
    </lineage>
</organism>
<sequence length="68" mass="7753">ITLFHLTQLCLDDLIHALSVSYLYWLRLPSGAVVLSSPPDRQSQLHRFILPLSVGQTTHKTNVRSIVW</sequence>
<feature type="non-terminal residue" evidence="1">
    <location>
        <position position="68"/>
    </location>
</feature>
<proteinExistence type="predicted"/>
<evidence type="ECO:0000313" key="1">
    <source>
        <dbReference type="EMBL" id="SBP21531.1"/>
    </source>
</evidence>
<accession>A0A1A7XTY0</accession>
<name>A0A1A7XTY0_9TELE</name>